<dbReference type="RefSeq" id="WP_146261627.1">
    <property type="nucleotide sequence ID" value="NZ_SELG01000029.1"/>
</dbReference>
<feature type="transmembrane region" description="Helical" evidence="1">
    <location>
        <begin position="7"/>
        <end position="26"/>
    </location>
</feature>
<reference evidence="2 3" key="1">
    <citation type="submission" date="2019-02" db="EMBL/GenBank/DDBJ databases">
        <title>Apibacter muscae sp. nov.: a novel member of the house fly microbiota.</title>
        <authorList>
            <person name="Park R."/>
        </authorList>
    </citation>
    <scope>NUCLEOTIDE SEQUENCE [LARGE SCALE GENOMIC DNA]</scope>
    <source>
        <strain evidence="2 3">AL1</strain>
    </source>
</reference>
<proteinExistence type="predicted"/>
<feature type="transmembrane region" description="Helical" evidence="1">
    <location>
        <begin position="38"/>
        <end position="57"/>
    </location>
</feature>
<protein>
    <submittedName>
        <fullName evidence="2">Uncharacterized protein</fullName>
    </submittedName>
</protein>
<dbReference type="AlphaFoldDB" id="A0A563DGW8"/>
<keyword evidence="1" id="KW-0812">Transmembrane</keyword>
<comment type="caution">
    <text evidence="2">The sequence shown here is derived from an EMBL/GenBank/DDBJ whole genome shotgun (WGS) entry which is preliminary data.</text>
</comment>
<keyword evidence="1" id="KW-1133">Transmembrane helix</keyword>
<evidence type="ECO:0000313" key="2">
    <source>
        <dbReference type="EMBL" id="TWP29271.1"/>
    </source>
</evidence>
<keyword evidence="1" id="KW-0472">Membrane</keyword>
<keyword evidence="3" id="KW-1185">Reference proteome</keyword>
<name>A0A563DGW8_9FLAO</name>
<evidence type="ECO:0000313" key="3">
    <source>
        <dbReference type="Proteomes" id="UP000319499"/>
    </source>
</evidence>
<organism evidence="2 3">
    <name type="scientific">Apibacter muscae</name>
    <dbReference type="NCBI Taxonomy" id="2509004"/>
    <lineage>
        <taxon>Bacteria</taxon>
        <taxon>Pseudomonadati</taxon>
        <taxon>Bacteroidota</taxon>
        <taxon>Flavobacteriia</taxon>
        <taxon>Flavobacteriales</taxon>
        <taxon>Weeksellaceae</taxon>
        <taxon>Apibacter</taxon>
    </lineage>
</organism>
<sequence>MKKKTLINLIAIGIGIYFIYRGIVWYNSTTDENQPNKFIGFIYMGLGILAILVQVFANYRSTKRKDK</sequence>
<accession>A0A563DGW8</accession>
<dbReference type="Proteomes" id="UP000319499">
    <property type="component" value="Unassembled WGS sequence"/>
</dbReference>
<evidence type="ECO:0000256" key="1">
    <source>
        <dbReference type="SAM" id="Phobius"/>
    </source>
</evidence>
<dbReference type="EMBL" id="SELH01000015">
    <property type="protein sequence ID" value="TWP29271.1"/>
    <property type="molecule type" value="Genomic_DNA"/>
</dbReference>
<gene>
    <name evidence="2" type="ORF">ETU09_03365</name>
</gene>